<accession>A0A8J7YMN9</accession>
<feature type="non-terminal residue" evidence="1">
    <location>
        <position position="71"/>
    </location>
</feature>
<dbReference type="Proteomes" id="UP000750197">
    <property type="component" value="Unassembled WGS sequence"/>
</dbReference>
<gene>
    <name evidence="1" type="ORF">KIY12_02385</name>
</gene>
<dbReference type="EMBL" id="JAHEAC010000011">
    <property type="protein sequence ID" value="MBX8643565.1"/>
    <property type="molecule type" value="Genomic_DNA"/>
</dbReference>
<name>A0A8J7YMN9_9ARCH</name>
<organism evidence="1 2">
    <name type="scientific">Candidatus Sysuiplasma superficiale</name>
    <dbReference type="NCBI Taxonomy" id="2823368"/>
    <lineage>
        <taxon>Archaea</taxon>
        <taxon>Methanobacteriati</taxon>
        <taxon>Thermoplasmatota</taxon>
        <taxon>Thermoplasmata</taxon>
        <taxon>Candidatus Sysuiplasmatales</taxon>
        <taxon>Candidatus Sysuiplasmataceae</taxon>
        <taxon>Candidatus Sysuiplasma</taxon>
    </lineage>
</organism>
<proteinExistence type="predicted"/>
<protein>
    <submittedName>
        <fullName evidence="1">Uncharacterized protein</fullName>
    </submittedName>
</protein>
<evidence type="ECO:0000313" key="2">
    <source>
        <dbReference type="Proteomes" id="UP000750197"/>
    </source>
</evidence>
<reference evidence="1" key="1">
    <citation type="submission" date="2021-05" db="EMBL/GenBank/DDBJ databases">
        <title>Genomic insights into ecological role and evolution of a novel Thermoplasmata order Candidatus Sysuiplasmatales.</title>
        <authorList>
            <person name="Yuan Y."/>
        </authorList>
    </citation>
    <scope>NUCLEOTIDE SEQUENCE</scope>
    <source>
        <strain evidence="1">TUT19-bin139</strain>
    </source>
</reference>
<comment type="caution">
    <text evidence="1">The sequence shown here is derived from an EMBL/GenBank/DDBJ whole genome shotgun (WGS) entry which is preliminary data.</text>
</comment>
<sequence length="71" mass="8030">MLRSEKIIRVRIIASNSVRREVISALHDAGIMQLEDVSGEAAQLLDKKGTEGNYEMLSRELMRFRGLENAL</sequence>
<dbReference type="AlphaFoldDB" id="A0A8J7YMN9"/>
<evidence type="ECO:0000313" key="1">
    <source>
        <dbReference type="EMBL" id="MBX8643565.1"/>
    </source>
</evidence>